<name>A0A511CVV9_9PSEU</name>
<organism evidence="1 2">
    <name type="scientific">Pseudonocardia asaccharolytica DSM 44247 = NBRC 16224</name>
    <dbReference type="NCBI Taxonomy" id="1123024"/>
    <lineage>
        <taxon>Bacteria</taxon>
        <taxon>Bacillati</taxon>
        <taxon>Actinomycetota</taxon>
        <taxon>Actinomycetes</taxon>
        <taxon>Pseudonocardiales</taxon>
        <taxon>Pseudonocardiaceae</taxon>
        <taxon>Pseudonocardia</taxon>
    </lineage>
</organism>
<evidence type="ECO:0000313" key="1">
    <source>
        <dbReference type="EMBL" id="GEL16597.1"/>
    </source>
</evidence>
<evidence type="ECO:0000313" key="2">
    <source>
        <dbReference type="Proteomes" id="UP000321328"/>
    </source>
</evidence>
<reference evidence="1 2" key="1">
    <citation type="submission" date="2019-07" db="EMBL/GenBank/DDBJ databases">
        <title>Whole genome shotgun sequence of Pseudonocardia asaccharolytica NBRC 16224.</title>
        <authorList>
            <person name="Hosoyama A."/>
            <person name="Uohara A."/>
            <person name="Ohji S."/>
            <person name="Ichikawa N."/>
        </authorList>
    </citation>
    <scope>NUCLEOTIDE SEQUENCE [LARGE SCALE GENOMIC DNA]</scope>
    <source>
        <strain evidence="1 2">NBRC 16224</strain>
    </source>
</reference>
<keyword evidence="2" id="KW-1185">Reference proteome</keyword>
<dbReference type="EMBL" id="BJVI01000002">
    <property type="protein sequence ID" value="GEL16597.1"/>
    <property type="molecule type" value="Genomic_DNA"/>
</dbReference>
<dbReference type="Proteomes" id="UP000321328">
    <property type="component" value="Unassembled WGS sequence"/>
</dbReference>
<sequence>MLRRRVDIQAGNVRTYLGTALAAHQTAEEAARRYSALLCPELYHLLTTE</sequence>
<accession>A0A511CVV9</accession>
<proteinExistence type="predicted"/>
<dbReference type="RefSeq" id="WP_154667120.1">
    <property type="nucleotide sequence ID" value="NZ_BJVI01000002.1"/>
</dbReference>
<protein>
    <submittedName>
        <fullName evidence="1">Uncharacterized protein</fullName>
    </submittedName>
</protein>
<comment type="caution">
    <text evidence="1">The sequence shown here is derived from an EMBL/GenBank/DDBJ whole genome shotgun (WGS) entry which is preliminary data.</text>
</comment>
<gene>
    <name evidence="1" type="ORF">PA7_04340</name>
</gene>
<dbReference type="AlphaFoldDB" id="A0A511CVV9"/>